<dbReference type="SMART" id="SM01381">
    <property type="entry name" value="7TM_GPCR_Srsx"/>
    <property type="match status" value="1"/>
</dbReference>
<sequence>MNATSYVDVEFVSKLTVGIFPLPLIIGIFGNVLAISIVSCNSSMKTTINLLIASLSLADLLFLVICVPPTGVVYVLKYWPFGDLACRVWMYVSYVAAYASVYTLVLMTLYRYFAVVRPFTFKLLRSRKIWCHGIVAMWIIILMANPHALWMHGQTAGNRPLQKYCNFIDKENHPSFQIVFFTMSYVLPLLMIVCLYIMMLVRLWGGSAPGGRCSVESRRGKRRVTRMVLVVVAIFAICWCPIQVILVLKSVKLYPMSTSSVMLQIVSQVLAYINSCVNPILYAFLSENFRKAFRKVIYCGPRGGQNAANGRQNDAEKSALTKTTRGTNDII</sequence>
<keyword evidence="3" id="KW-1003">Cell membrane</keyword>
<evidence type="ECO:0000256" key="13">
    <source>
        <dbReference type="SAM" id="Phobius"/>
    </source>
</evidence>
<evidence type="ECO:0000256" key="11">
    <source>
        <dbReference type="ARBA" id="ARBA00023224"/>
    </source>
</evidence>
<comment type="subcellular location">
    <subcellularLocation>
        <location evidence="1">Cell membrane</location>
        <topology evidence="1">Multi-pass membrane protein</topology>
    </subcellularLocation>
</comment>
<dbReference type="PANTHER" id="PTHR45695">
    <property type="entry name" value="LEUCOKININ RECEPTOR-RELATED"/>
    <property type="match status" value="1"/>
</dbReference>
<feature type="transmembrane region" description="Helical" evidence="13">
    <location>
        <begin position="178"/>
        <end position="203"/>
    </location>
</feature>
<feature type="compositionally biased region" description="Polar residues" evidence="12">
    <location>
        <begin position="320"/>
        <end position="331"/>
    </location>
</feature>
<feature type="transmembrane region" description="Helical" evidence="13">
    <location>
        <begin position="224"/>
        <end position="245"/>
    </location>
</feature>
<keyword evidence="10" id="KW-0325">Glycoprotein</keyword>
<proteinExistence type="inferred from homology"/>
<feature type="transmembrane region" description="Helical" evidence="13">
    <location>
        <begin position="265"/>
        <end position="285"/>
    </location>
</feature>
<keyword evidence="4 13" id="KW-0812">Transmembrane</keyword>
<evidence type="ECO:0000256" key="5">
    <source>
        <dbReference type="ARBA" id="ARBA00022989"/>
    </source>
</evidence>
<keyword evidence="7 13" id="KW-0472">Membrane</keyword>
<feature type="transmembrane region" description="Helical" evidence="13">
    <location>
        <begin position="20"/>
        <end position="38"/>
    </location>
</feature>
<evidence type="ECO:0000313" key="16">
    <source>
        <dbReference type="Proteomes" id="UP001307889"/>
    </source>
</evidence>
<protein>
    <submittedName>
        <fullName evidence="15">Receptor</fullName>
    </submittedName>
</protein>
<dbReference type="InterPro" id="IPR017452">
    <property type="entry name" value="GPCR_Rhodpsn_7TM"/>
</dbReference>
<evidence type="ECO:0000313" key="15">
    <source>
        <dbReference type="EMBL" id="BET01550.1"/>
    </source>
</evidence>
<dbReference type="Proteomes" id="UP001307889">
    <property type="component" value="Chromosome 13"/>
</dbReference>
<dbReference type="InterPro" id="IPR000276">
    <property type="entry name" value="GPCR_Rhodpsn"/>
</dbReference>
<evidence type="ECO:0000256" key="7">
    <source>
        <dbReference type="ARBA" id="ARBA00023136"/>
    </source>
</evidence>
<gene>
    <name evidence="15" type="ORF">NTJ_14361</name>
</gene>
<evidence type="ECO:0000256" key="1">
    <source>
        <dbReference type="ARBA" id="ARBA00004651"/>
    </source>
</evidence>
<reference evidence="15 16" key="1">
    <citation type="submission" date="2023-09" db="EMBL/GenBank/DDBJ databases">
        <title>Nesidiocoris tenuis whole genome shotgun sequence.</title>
        <authorList>
            <person name="Shibata T."/>
            <person name="Shimoda M."/>
            <person name="Kobayashi T."/>
            <person name="Uehara T."/>
        </authorList>
    </citation>
    <scope>NUCLEOTIDE SEQUENCE [LARGE SCALE GENOMIC DNA]</scope>
    <source>
        <strain evidence="15 16">Japan</strain>
    </source>
</reference>
<dbReference type="InterPro" id="IPR000611">
    <property type="entry name" value="NPY_rcpt"/>
</dbReference>
<dbReference type="Gene3D" id="1.20.1070.10">
    <property type="entry name" value="Rhodopsin 7-helix transmembrane proteins"/>
    <property type="match status" value="1"/>
</dbReference>
<keyword evidence="5 13" id="KW-1133">Transmembrane helix</keyword>
<keyword evidence="8" id="KW-1015">Disulfide bond</keyword>
<keyword evidence="9 15" id="KW-0675">Receptor</keyword>
<keyword evidence="6" id="KW-0297">G-protein coupled receptor</keyword>
<dbReference type="PRINTS" id="PR01012">
    <property type="entry name" value="NRPEPTIDEYR"/>
</dbReference>
<feature type="transmembrane region" description="Helical" evidence="13">
    <location>
        <begin position="50"/>
        <end position="76"/>
    </location>
</feature>
<evidence type="ECO:0000256" key="2">
    <source>
        <dbReference type="ARBA" id="ARBA00010663"/>
    </source>
</evidence>
<evidence type="ECO:0000256" key="10">
    <source>
        <dbReference type="ARBA" id="ARBA00023180"/>
    </source>
</evidence>
<evidence type="ECO:0000256" key="6">
    <source>
        <dbReference type="ARBA" id="ARBA00023040"/>
    </source>
</evidence>
<evidence type="ECO:0000256" key="8">
    <source>
        <dbReference type="ARBA" id="ARBA00023157"/>
    </source>
</evidence>
<dbReference type="PRINTS" id="PR00237">
    <property type="entry name" value="GPCRRHODOPSN"/>
</dbReference>
<dbReference type="EMBL" id="AP028921">
    <property type="protein sequence ID" value="BET01550.1"/>
    <property type="molecule type" value="Genomic_DNA"/>
</dbReference>
<organism evidence="15 16">
    <name type="scientific">Nesidiocoris tenuis</name>
    <dbReference type="NCBI Taxonomy" id="355587"/>
    <lineage>
        <taxon>Eukaryota</taxon>
        <taxon>Metazoa</taxon>
        <taxon>Ecdysozoa</taxon>
        <taxon>Arthropoda</taxon>
        <taxon>Hexapoda</taxon>
        <taxon>Insecta</taxon>
        <taxon>Pterygota</taxon>
        <taxon>Neoptera</taxon>
        <taxon>Paraneoptera</taxon>
        <taxon>Hemiptera</taxon>
        <taxon>Heteroptera</taxon>
        <taxon>Panheteroptera</taxon>
        <taxon>Cimicomorpha</taxon>
        <taxon>Miridae</taxon>
        <taxon>Dicyphina</taxon>
        <taxon>Nesidiocoris</taxon>
    </lineage>
</organism>
<evidence type="ECO:0000259" key="14">
    <source>
        <dbReference type="PROSITE" id="PS50262"/>
    </source>
</evidence>
<feature type="transmembrane region" description="Helical" evidence="13">
    <location>
        <begin position="129"/>
        <end position="150"/>
    </location>
</feature>
<keyword evidence="11" id="KW-0807">Transducer</keyword>
<evidence type="ECO:0000256" key="12">
    <source>
        <dbReference type="SAM" id="MobiDB-lite"/>
    </source>
</evidence>
<evidence type="ECO:0000256" key="4">
    <source>
        <dbReference type="ARBA" id="ARBA00022692"/>
    </source>
</evidence>
<dbReference type="PANTHER" id="PTHR45695:SF23">
    <property type="entry name" value="GALANIN-LIKE G-PROTEIN COUPLED RECEPTOR NPR-9"/>
    <property type="match status" value="1"/>
</dbReference>
<evidence type="ECO:0000256" key="3">
    <source>
        <dbReference type="ARBA" id="ARBA00022475"/>
    </source>
</evidence>
<keyword evidence="16" id="KW-1185">Reference proteome</keyword>
<dbReference type="PROSITE" id="PS50262">
    <property type="entry name" value="G_PROTEIN_RECEP_F1_2"/>
    <property type="match status" value="1"/>
</dbReference>
<dbReference type="SUPFAM" id="SSF81321">
    <property type="entry name" value="Family A G protein-coupled receptor-like"/>
    <property type="match status" value="1"/>
</dbReference>
<dbReference type="Pfam" id="PF00001">
    <property type="entry name" value="7tm_1"/>
    <property type="match status" value="1"/>
</dbReference>
<comment type="similarity">
    <text evidence="2">Belongs to the G-protein coupled receptor 1 family.</text>
</comment>
<name>A0ABN7BCZ0_9HEMI</name>
<feature type="domain" description="G-protein coupled receptors family 1 profile" evidence="14">
    <location>
        <begin position="30"/>
        <end position="282"/>
    </location>
</feature>
<feature type="region of interest" description="Disordered" evidence="12">
    <location>
        <begin position="305"/>
        <end position="331"/>
    </location>
</feature>
<accession>A0ABN7BCZ0</accession>
<evidence type="ECO:0000256" key="9">
    <source>
        <dbReference type="ARBA" id="ARBA00023170"/>
    </source>
</evidence>
<feature type="transmembrane region" description="Helical" evidence="13">
    <location>
        <begin position="88"/>
        <end position="109"/>
    </location>
</feature>